<dbReference type="RefSeq" id="WP_073479797.1">
    <property type="nucleotide sequence ID" value="NZ_FQVN01000001.1"/>
</dbReference>
<evidence type="ECO:0000313" key="2">
    <source>
        <dbReference type="Proteomes" id="UP000184501"/>
    </source>
</evidence>
<dbReference type="OrthoDB" id="4374070at2"/>
<dbReference type="AlphaFoldDB" id="A0A1M4V8R4"/>
<evidence type="ECO:0000313" key="1">
    <source>
        <dbReference type="EMBL" id="SHE65355.1"/>
    </source>
</evidence>
<accession>A0A1M4V8R4</accession>
<protein>
    <submittedName>
        <fullName evidence="1">Uncharacterized protein</fullName>
    </submittedName>
</protein>
<reference evidence="1 2" key="1">
    <citation type="submission" date="2016-11" db="EMBL/GenBank/DDBJ databases">
        <authorList>
            <person name="Jaros S."/>
            <person name="Januszkiewicz K."/>
            <person name="Wedrychowicz H."/>
        </authorList>
    </citation>
    <scope>NUCLEOTIDE SEQUENCE [LARGE SCALE GENOMIC DNA]</scope>
    <source>
        <strain evidence="1 2">DSM 44523</strain>
    </source>
</reference>
<dbReference type="EMBL" id="FQVN01000001">
    <property type="protein sequence ID" value="SHE65355.1"/>
    <property type="molecule type" value="Genomic_DNA"/>
</dbReference>
<dbReference type="Proteomes" id="UP000184501">
    <property type="component" value="Unassembled WGS sequence"/>
</dbReference>
<dbReference type="STRING" id="2017.SAMN05444320_101683"/>
<dbReference type="InterPro" id="IPR045522">
    <property type="entry name" value="DUF6474"/>
</dbReference>
<name>A0A1M4V8R4_STRHI</name>
<gene>
    <name evidence="1" type="ORF">SAMN05444320_101683</name>
</gene>
<dbReference type="Pfam" id="PF20079">
    <property type="entry name" value="DUF6474"/>
    <property type="match status" value="1"/>
</dbReference>
<sequence>MARDRQRLPLVTPARAKRLLGLAKVLGPVVLPVALRAAAVVREGYDRARARRLGVPVESLAAFSGRGGALHARISGVAGVLAELRARHDDADTQRFADESERRLGDLASAVRAAERMPSARRRAAHRAVAGELVALESELLRRLGV</sequence>
<keyword evidence="2" id="KW-1185">Reference proteome</keyword>
<proteinExistence type="predicted"/>
<organism evidence="1 2">
    <name type="scientific">Streptoalloteichus hindustanus</name>
    <dbReference type="NCBI Taxonomy" id="2017"/>
    <lineage>
        <taxon>Bacteria</taxon>
        <taxon>Bacillati</taxon>
        <taxon>Actinomycetota</taxon>
        <taxon>Actinomycetes</taxon>
        <taxon>Pseudonocardiales</taxon>
        <taxon>Pseudonocardiaceae</taxon>
        <taxon>Streptoalloteichus</taxon>
    </lineage>
</organism>